<sequence length="142" mass="15707">MCRFLYRHKPLGIFLLHPGIGSFLHVVNQKQRSDASLQLPSHSLPLRVMSNLEPLRTCFNAAPHGLCTANSHSLWHENDVWDLVGRLSLAATGGFRAIQGFSVCDPHYVLAWHVSYEGYVGNDLIAGWTGTGYRGSAGCWTT</sequence>
<organism evidence="1 2">
    <name type="scientific">Ceratodon purpureus</name>
    <name type="common">Fire moss</name>
    <name type="synonym">Dicranum purpureum</name>
    <dbReference type="NCBI Taxonomy" id="3225"/>
    <lineage>
        <taxon>Eukaryota</taxon>
        <taxon>Viridiplantae</taxon>
        <taxon>Streptophyta</taxon>
        <taxon>Embryophyta</taxon>
        <taxon>Bryophyta</taxon>
        <taxon>Bryophytina</taxon>
        <taxon>Bryopsida</taxon>
        <taxon>Dicranidae</taxon>
        <taxon>Pseudoditrichales</taxon>
        <taxon>Ditrichaceae</taxon>
        <taxon>Ceratodon</taxon>
    </lineage>
</organism>
<protein>
    <submittedName>
        <fullName evidence="1">Uncharacterized protein</fullName>
    </submittedName>
</protein>
<comment type="caution">
    <text evidence="1">The sequence shown here is derived from an EMBL/GenBank/DDBJ whole genome shotgun (WGS) entry which is preliminary data.</text>
</comment>
<dbReference type="AlphaFoldDB" id="A0A8T0HCJ2"/>
<dbReference type="Proteomes" id="UP000822688">
    <property type="component" value="Chromosome 7"/>
</dbReference>
<dbReference type="EMBL" id="CM026428">
    <property type="protein sequence ID" value="KAG0568024.1"/>
    <property type="molecule type" value="Genomic_DNA"/>
</dbReference>
<keyword evidence="2" id="KW-1185">Reference proteome</keyword>
<evidence type="ECO:0000313" key="1">
    <source>
        <dbReference type="EMBL" id="KAG0568024.1"/>
    </source>
</evidence>
<evidence type="ECO:0000313" key="2">
    <source>
        <dbReference type="Proteomes" id="UP000822688"/>
    </source>
</evidence>
<reference evidence="1" key="1">
    <citation type="submission" date="2020-06" db="EMBL/GenBank/DDBJ databases">
        <title>WGS assembly of Ceratodon purpureus strain R40.</title>
        <authorList>
            <person name="Carey S.B."/>
            <person name="Jenkins J."/>
            <person name="Shu S."/>
            <person name="Lovell J.T."/>
            <person name="Sreedasyam A."/>
            <person name="Maumus F."/>
            <person name="Tiley G.P."/>
            <person name="Fernandez-Pozo N."/>
            <person name="Barry K."/>
            <person name="Chen C."/>
            <person name="Wang M."/>
            <person name="Lipzen A."/>
            <person name="Daum C."/>
            <person name="Saski C.A."/>
            <person name="Payton A.C."/>
            <person name="Mcbreen J.C."/>
            <person name="Conrad R.E."/>
            <person name="Kollar L.M."/>
            <person name="Olsson S."/>
            <person name="Huttunen S."/>
            <person name="Landis J.B."/>
            <person name="Wickett N.J."/>
            <person name="Johnson M.G."/>
            <person name="Rensing S.A."/>
            <person name="Grimwood J."/>
            <person name="Schmutz J."/>
            <person name="Mcdaniel S.F."/>
        </authorList>
    </citation>
    <scope>NUCLEOTIDE SEQUENCE</scope>
    <source>
        <strain evidence="1">R40</strain>
    </source>
</reference>
<proteinExistence type="predicted"/>
<name>A0A8T0HCJ2_CERPU</name>
<accession>A0A8T0HCJ2</accession>
<gene>
    <name evidence="1" type="ORF">KC19_7G180600</name>
</gene>